<gene>
    <name evidence="13" type="ORF">OG327_17360</name>
</gene>
<dbReference type="InterPro" id="IPR017441">
    <property type="entry name" value="Protein_kinase_ATP_BS"/>
</dbReference>
<evidence type="ECO:0000256" key="3">
    <source>
        <dbReference type="ARBA" id="ARBA00022679"/>
    </source>
</evidence>
<keyword evidence="2" id="KW-0723">Serine/threonine-protein kinase</keyword>
<dbReference type="SMART" id="SM00220">
    <property type="entry name" value="S_TKc"/>
    <property type="match status" value="1"/>
</dbReference>
<evidence type="ECO:0000256" key="5">
    <source>
        <dbReference type="ARBA" id="ARBA00022777"/>
    </source>
</evidence>
<dbReference type="GO" id="GO:0045717">
    <property type="term" value="P:negative regulation of fatty acid biosynthetic process"/>
    <property type="evidence" value="ECO:0007669"/>
    <property type="project" value="UniProtKB-ARBA"/>
</dbReference>
<feature type="region of interest" description="Disordered" evidence="10">
    <location>
        <begin position="1"/>
        <end position="20"/>
    </location>
</feature>
<feature type="binding site" evidence="9">
    <location>
        <position position="59"/>
    </location>
    <ligand>
        <name>ATP</name>
        <dbReference type="ChEBI" id="CHEBI:30616"/>
    </ligand>
</feature>
<accession>A0AAU2JQ85</accession>
<dbReference type="PROSITE" id="PS00107">
    <property type="entry name" value="PROTEIN_KINASE_ATP"/>
    <property type="match status" value="1"/>
</dbReference>
<evidence type="ECO:0000259" key="12">
    <source>
        <dbReference type="PROSITE" id="PS50011"/>
    </source>
</evidence>
<dbReference type="GO" id="GO:0005524">
    <property type="term" value="F:ATP binding"/>
    <property type="evidence" value="ECO:0007669"/>
    <property type="project" value="UniProtKB-UniRule"/>
</dbReference>
<dbReference type="CDD" id="cd14014">
    <property type="entry name" value="STKc_PknB_like"/>
    <property type="match status" value="1"/>
</dbReference>
<proteinExistence type="predicted"/>
<feature type="compositionally biased region" description="Polar residues" evidence="10">
    <location>
        <begin position="428"/>
        <end position="476"/>
    </location>
</feature>
<keyword evidence="4 9" id="KW-0547">Nucleotide-binding</keyword>
<evidence type="ECO:0000256" key="1">
    <source>
        <dbReference type="ARBA" id="ARBA00012513"/>
    </source>
</evidence>
<protein>
    <recommendedName>
        <fullName evidence="1">non-specific serine/threonine protein kinase</fullName>
        <ecNumber evidence="1">2.7.11.1</ecNumber>
    </recommendedName>
</protein>
<feature type="region of interest" description="Disordered" evidence="10">
    <location>
        <begin position="361"/>
        <end position="386"/>
    </location>
</feature>
<keyword evidence="3" id="KW-0808">Transferase</keyword>
<feature type="domain" description="Protein kinase" evidence="12">
    <location>
        <begin position="30"/>
        <end position="298"/>
    </location>
</feature>
<keyword evidence="11" id="KW-0472">Membrane</keyword>
<comment type="catalytic activity">
    <reaction evidence="8">
        <text>L-seryl-[protein] + ATP = O-phospho-L-seryl-[protein] + ADP + H(+)</text>
        <dbReference type="Rhea" id="RHEA:17989"/>
        <dbReference type="Rhea" id="RHEA-COMP:9863"/>
        <dbReference type="Rhea" id="RHEA-COMP:11604"/>
        <dbReference type="ChEBI" id="CHEBI:15378"/>
        <dbReference type="ChEBI" id="CHEBI:29999"/>
        <dbReference type="ChEBI" id="CHEBI:30616"/>
        <dbReference type="ChEBI" id="CHEBI:83421"/>
        <dbReference type="ChEBI" id="CHEBI:456216"/>
        <dbReference type="EC" id="2.7.11.1"/>
    </reaction>
</comment>
<evidence type="ECO:0000256" key="2">
    <source>
        <dbReference type="ARBA" id="ARBA00022527"/>
    </source>
</evidence>
<keyword evidence="11" id="KW-1133">Transmembrane helix</keyword>
<dbReference type="FunFam" id="1.10.510.10:FF:000021">
    <property type="entry name" value="Serine/threonine protein kinase"/>
    <property type="match status" value="1"/>
</dbReference>
<dbReference type="InterPro" id="IPR011009">
    <property type="entry name" value="Kinase-like_dom_sf"/>
</dbReference>
<evidence type="ECO:0000256" key="7">
    <source>
        <dbReference type="ARBA" id="ARBA00047899"/>
    </source>
</evidence>
<dbReference type="Gene3D" id="1.10.510.10">
    <property type="entry name" value="Transferase(Phosphotransferase) domain 1"/>
    <property type="match status" value="1"/>
</dbReference>
<name>A0AAU2JQ85_9ACTN</name>
<dbReference type="SUPFAM" id="SSF56112">
    <property type="entry name" value="Protein kinase-like (PK-like)"/>
    <property type="match status" value="1"/>
</dbReference>
<dbReference type="EMBL" id="CP108264">
    <property type="protein sequence ID" value="WTU74934.1"/>
    <property type="molecule type" value="Genomic_DNA"/>
</dbReference>
<dbReference type="EC" id="2.7.11.1" evidence="1"/>
<evidence type="ECO:0000256" key="8">
    <source>
        <dbReference type="ARBA" id="ARBA00048679"/>
    </source>
</evidence>
<dbReference type="PROSITE" id="PS00108">
    <property type="entry name" value="PROTEIN_KINASE_ST"/>
    <property type="match status" value="1"/>
</dbReference>
<feature type="region of interest" description="Disordered" evidence="10">
    <location>
        <begin position="422"/>
        <end position="528"/>
    </location>
</feature>
<dbReference type="InterPro" id="IPR008271">
    <property type="entry name" value="Ser/Thr_kinase_AS"/>
</dbReference>
<dbReference type="AlphaFoldDB" id="A0AAU2JQ85"/>
<evidence type="ECO:0000256" key="10">
    <source>
        <dbReference type="SAM" id="MobiDB-lite"/>
    </source>
</evidence>
<evidence type="ECO:0000256" key="4">
    <source>
        <dbReference type="ARBA" id="ARBA00022741"/>
    </source>
</evidence>
<feature type="compositionally biased region" description="Low complexity" evidence="10">
    <location>
        <begin position="477"/>
        <end position="509"/>
    </location>
</feature>
<dbReference type="PROSITE" id="PS50011">
    <property type="entry name" value="PROTEIN_KINASE_DOM"/>
    <property type="match status" value="1"/>
</dbReference>
<feature type="compositionally biased region" description="Gly residues" evidence="10">
    <location>
        <begin position="369"/>
        <end position="384"/>
    </location>
</feature>
<dbReference type="PANTHER" id="PTHR43289:SF6">
    <property type="entry name" value="SERINE_THREONINE-PROTEIN KINASE NEKL-3"/>
    <property type="match status" value="1"/>
</dbReference>
<organism evidence="13">
    <name type="scientific">Streptomyces sp. NBC_00049</name>
    <dbReference type="NCBI Taxonomy" id="2903617"/>
    <lineage>
        <taxon>Bacteria</taxon>
        <taxon>Bacillati</taxon>
        <taxon>Actinomycetota</taxon>
        <taxon>Actinomycetes</taxon>
        <taxon>Kitasatosporales</taxon>
        <taxon>Streptomycetaceae</taxon>
        <taxon>Streptomyces</taxon>
    </lineage>
</organism>
<sequence length="528" mass="54711">MAPEPEAGGAGMAEDPSHWGAGGLVGDGRYRLTHRLGRGGMAEVFAAEDVRLGRTVAVKLLRADLAEDPVSKARFTREAQSVAGLNHHAVVAVYDSGEDKVGPNTVPYIVMELVEGRTIRDLLISAEAPGPEQALIITSGVLEALAYSHQHGIVHRDIKPANVIITDTGAVKVMDFGIARALHGAQSTMTQTGMVMGTPQYLSPEQALGKAVDHRSDLYATGCLLYELLALRPPFTGETPLSVVYQHVQDAPVPPSQLPEGGSIPQELDGLVMRSLAKDPDDRFQSAEEMRGLVQYALQMLHDQGSNTGTWNTGPVSMALPHGRGGAATTAMPVGGGSGGQPQYTSNASTSQFQQPMVPALNPDDGSAFPGGGHGGPGGHGGYEGYDDRGGSGSRWKMWLFAVLAIVAIAGGVAYAVNNVGTKGDQKTPGTTQSSPVGQPSASTTPDAPATHQSTENQPTFSDNSPTPNRTRTQSYSPTASPSASASTSASPSASASKSASPSASSSKPQTLPPTKPPETGDNNNPEG</sequence>
<comment type="catalytic activity">
    <reaction evidence="7">
        <text>L-threonyl-[protein] + ATP = O-phospho-L-threonyl-[protein] + ADP + H(+)</text>
        <dbReference type="Rhea" id="RHEA:46608"/>
        <dbReference type="Rhea" id="RHEA-COMP:11060"/>
        <dbReference type="Rhea" id="RHEA-COMP:11605"/>
        <dbReference type="ChEBI" id="CHEBI:15378"/>
        <dbReference type="ChEBI" id="CHEBI:30013"/>
        <dbReference type="ChEBI" id="CHEBI:30616"/>
        <dbReference type="ChEBI" id="CHEBI:61977"/>
        <dbReference type="ChEBI" id="CHEBI:456216"/>
        <dbReference type="EC" id="2.7.11.1"/>
    </reaction>
</comment>
<evidence type="ECO:0000256" key="11">
    <source>
        <dbReference type="SAM" id="Phobius"/>
    </source>
</evidence>
<evidence type="ECO:0000313" key="13">
    <source>
        <dbReference type="EMBL" id="WTU74934.1"/>
    </source>
</evidence>
<dbReference type="PANTHER" id="PTHR43289">
    <property type="entry name" value="MITOGEN-ACTIVATED PROTEIN KINASE KINASE KINASE 20-RELATED"/>
    <property type="match status" value="1"/>
</dbReference>
<keyword evidence="11" id="KW-0812">Transmembrane</keyword>
<evidence type="ECO:0000256" key="6">
    <source>
        <dbReference type="ARBA" id="ARBA00022840"/>
    </source>
</evidence>
<reference evidence="13" key="1">
    <citation type="submission" date="2022-10" db="EMBL/GenBank/DDBJ databases">
        <title>The complete genomes of actinobacterial strains from the NBC collection.</title>
        <authorList>
            <person name="Joergensen T.S."/>
            <person name="Alvarez Arevalo M."/>
            <person name="Sterndorff E.B."/>
            <person name="Faurdal D."/>
            <person name="Vuksanovic O."/>
            <person name="Mourched A.-S."/>
            <person name="Charusanti P."/>
            <person name="Shaw S."/>
            <person name="Blin K."/>
            <person name="Weber T."/>
        </authorList>
    </citation>
    <scope>NUCLEOTIDE SEQUENCE</scope>
    <source>
        <strain evidence="13">NBC_00049</strain>
    </source>
</reference>
<dbReference type="GO" id="GO:0004674">
    <property type="term" value="F:protein serine/threonine kinase activity"/>
    <property type="evidence" value="ECO:0007669"/>
    <property type="project" value="UniProtKB-KW"/>
</dbReference>
<dbReference type="InterPro" id="IPR000719">
    <property type="entry name" value="Prot_kinase_dom"/>
</dbReference>
<keyword evidence="6 9" id="KW-0067">ATP-binding</keyword>
<dbReference type="Pfam" id="PF00069">
    <property type="entry name" value="Pkinase"/>
    <property type="match status" value="1"/>
</dbReference>
<dbReference type="Gene3D" id="3.30.200.20">
    <property type="entry name" value="Phosphorylase Kinase, domain 1"/>
    <property type="match status" value="1"/>
</dbReference>
<dbReference type="FunFam" id="3.30.200.20:FF:000035">
    <property type="entry name" value="Serine/threonine protein kinase Stk1"/>
    <property type="match status" value="1"/>
</dbReference>
<evidence type="ECO:0000256" key="9">
    <source>
        <dbReference type="PROSITE-ProRule" id="PRU10141"/>
    </source>
</evidence>
<keyword evidence="5 13" id="KW-0418">Kinase</keyword>
<feature type="transmembrane region" description="Helical" evidence="11">
    <location>
        <begin position="398"/>
        <end position="417"/>
    </location>
</feature>